<keyword evidence="2" id="KW-0472">Membrane</keyword>
<evidence type="ECO:0000313" key="4">
    <source>
        <dbReference type="Proteomes" id="UP000267223"/>
    </source>
</evidence>
<feature type="compositionally biased region" description="Basic and acidic residues" evidence="1">
    <location>
        <begin position="156"/>
        <end position="169"/>
    </location>
</feature>
<dbReference type="InterPro" id="IPR007251">
    <property type="entry name" value="Iron_permease_Fet4"/>
</dbReference>
<reference evidence="3 4" key="1">
    <citation type="submission" date="2018-11" db="EMBL/GenBank/DDBJ databases">
        <title>Draft genome sequence of Ferruginibacter sp. BO-59.</title>
        <authorList>
            <person name="Im W.T."/>
        </authorList>
    </citation>
    <scope>NUCLEOTIDE SEQUENCE [LARGE SCALE GENOMIC DNA]</scope>
    <source>
        <strain evidence="3 4">BO-59</strain>
    </source>
</reference>
<organism evidence="3 4">
    <name type="scientific">Hanamia caeni</name>
    <dbReference type="NCBI Taxonomy" id="2294116"/>
    <lineage>
        <taxon>Bacteria</taxon>
        <taxon>Pseudomonadati</taxon>
        <taxon>Bacteroidota</taxon>
        <taxon>Chitinophagia</taxon>
        <taxon>Chitinophagales</taxon>
        <taxon>Chitinophagaceae</taxon>
        <taxon>Hanamia</taxon>
    </lineage>
</organism>
<evidence type="ECO:0000313" key="3">
    <source>
        <dbReference type="EMBL" id="RNI33673.1"/>
    </source>
</evidence>
<dbReference type="Pfam" id="PF04120">
    <property type="entry name" value="Iron_permease"/>
    <property type="match status" value="1"/>
</dbReference>
<feature type="transmembrane region" description="Helical" evidence="2">
    <location>
        <begin position="42"/>
        <end position="62"/>
    </location>
</feature>
<sequence length="169" mass="18643">MENKKKPAKQPTKDLESKKKGSKLSLFFNKFSSKVTKVTGSVYAFIAAILVIIIWAVTGPIFNYSDTWQLVINTGTTIITFLMVFIIQHSQNKDQIALQLKLDELINSSAGNNKLISVEDLSEEELAVMKKFYVRLSGSSDGDASDSDSPEDAEAEDKSNSAKDEKNTA</sequence>
<dbReference type="Proteomes" id="UP000267223">
    <property type="component" value="Unassembled WGS sequence"/>
</dbReference>
<gene>
    <name evidence="3" type="ORF">EFY79_18115</name>
</gene>
<keyword evidence="2" id="KW-0812">Transmembrane</keyword>
<dbReference type="OrthoDB" id="119761at2"/>
<dbReference type="RefSeq" id="WP_123122159.1">
    <property type="nucleotide sequence ID" value="NZ_RJJR01000017.1"/>
</dbReference>
<feature type="transmembrane region" description="Helical" evidence="2">
    <location>
        <begin position="68"/>
        <end position="87"/>
    </location>
</feature>
<keyword evidence="4" id="KW-1185">Reference proteome</keyword>
<evidence type="ECO:0000256" key="1">
    <source>
        <dbReference type="SAM" id="MobiDB-lite"/>
    </source>
</evidence>
<comment type="caution">
    <text evidence="3">The sequence shown here is derived from an EMBL/GenBank/DDBJ whole genome shotgun (WGS) entry which is preliminary data.</text>
</comment>
<name>A0A3M9N8W6_9BACT</name>
<proteinExistence type="predicted"/>
<dbReference type="EMBL" id="RJJR01000017">
    <property type="protein sequence ID" value="RNI33673.1"/>
    <property type="molecule type" value="Genomic_DNA"/>
</dbReference>
<protein>
    <submittedName>
        <fullName evidence="3">Low affinity iron permease family protein</fullName>
    </submittedName>
</protein>
<feature type="region of interest" description="Disordered" evidence="1">
    <location>
        <begin position="137"/>
        <end position="169"/>
    </location>
</feature>
<dbReference type="GO" id="GO:0055085">
    <property type="term" value="P:transmembrane transport"/>
    <property type="evidence" value="ECO:0007669"/>
    <property type="project" value="InterPro"/>
</dbReference>
<dbReference type="AlphaFoldDB" id="A0A3M9N8W6"/>
<feature type="compositionally biased region" description="Acidic residues" evidence="1">
    <location>
        <begin position="143"/>
        <end position="155"/>
    </location>
</feature>
<keyword evidence="2" id="KW-1133">Transmembrane helix</keyword>
<evidence type="ECO:0000256" key="2">
    <source>
        <dbReference type="SAM" id="Phobius"/>
    </source>
</evidence>
<accession>A0A3M9N8W6</accession>